<evidence type="ECO:0000259" key="1">
    <source>
        <dbReference type="Pfam" id="PF04187"/>
    </source>
</evidence>
<feature type="domain" description="Haem-binding uptake Tiki superfamily ChaN" evidence="1">
    <location>
        <begin position="65"/>
        <end position="256"/>
    </location>
</feature>
<accession>Q06Q27</accession>
<dbReference type="InterPro" id="IPR016773">
    <property type="entry name" value="Fe3_uptake_reg_CjrA_prd"/>
</dbReference>
<dbReference type="PIRSF" id="PIRSF020419">
    <property type="entry name" value="Fe_uptake_reg_CjrA_prd"/>
    <property type="match status" value="1"/>
</dbReference>
<proteinExistence type="predicted"/>
<dbReference type="AlphaFoldDB" id="Q06Q27"/>
<gene>
    <name evidence="2" type="ORF">mh0656</name>
</gene>
<dbReference type="Pfam" id="PF04187">
    <property type="entry name" value="Cofac_haem_bdg"/>
    <property type="match status" value="1"/>
</dbReference>
<dbReference type="CDD" id="cd14727">
    <property type="entry name" value="ChanN-like"/>
    <property type="match status" value="1"/>
</dbReference>
<dbReference type="SUPFAM" id="SSF159501">
    <property type="entry name" value="EreA/ChaN-like"/>
    <property type="match status" value="1"/>
</dbReference>
<dbReference type="Gene3D" id="3.40.50.11550">
    <property type="match status" value="1"/>
</dbReference>
<sequence length="289" mass="32968">MIIILINLFFVMLPRISSFLASLFMAFFLLGCSVSTQSLNEQNVDSIGQIIDLNTNQTISFTELLSRLSSQDYVLVGEEHTQLIHHQIELYLFNQLTKKAKLHLIALEMLNVDQQPAIDRIQFNRPVNLSATDLREAIQWQKWDWKMYQDLVVESLGSNSRVIATNLTDKEVEILLNGAEPLKGSVSTSSEVKQKIAQLLLSMNHGMPYPMENMVAVQQFRDRRMAEKLVKNALSTSLLIAGNHHVRKDLGVPLHIAEYDRTKKVAVLMLKTEREEITSSQADYLWVTQ</sequence>
<dbReference type="InterPro" id="IPR007314">
    <property type="entry name" value="Cofac_haem-bd_dom"/>
</dbReference>
<dbReference type="InterPro" id="IPR018247">
    <property type="entry name" value="EF_Hand_1_Ca_BS"/>
</dbReference>
<evidence type="ECO:0000313" key="2">
    <source>
        <dbReference type="EMBL" id="ABG89140.1"/>
    </source>
</evidence>
<dbReference type="PROSITE" id="PS00018">
    <property type="entry name" value="EF_HAND_1"/>
    <property type="match status" value="1"/>
</dbReference>
<organism evidence="2">
    <name type="scientific">Mannheimia haemolytica</name>
    <name type="common">Pasteurella haemolytica</name>
    <dbReference type="NCBI Taxonomy" id="75985"/>
    <lineage>
        <taxon>Bacteria</taxon>
        <taxon>Pseudomonadati</taxon>
        <taxon>Pseudomonadota</taxon>
        <taxon>Gammaproteobacteria</taxon>
        <taxon>Pasteurellales</taxon>
        <taxon>Pasteurellaceae</taxon>
        <taxon>Mannheimia</taxon>
    </lineage>
</organism>
<dbReference type="EMBL" id="DQ680183">
    <property type="protein sequence ID" value="ABG89140.1"/>
    <property type="molecule type" value="Genomic_DNA"/>
</dbReference>
<protein>
    <recommendedName>
        <fullName evidence="1">Haem-binding uptake Tiki superfamily ChaN domain-containing protein</fullName>
    </recommendedName>
</protein>
<dbReference type="Gene3D" id="1.10.8.760">
    <property type="entry name" value="Haem-binding uptake, Tiki superfamily, ChaN, domain 2"/>
    <property type="match status" value="1"/>
</dbReference>
<reference evidence="2" key="1">
    <citation type="journal article" date="2007" name="Vet. Microbiol.">
        <title>The response of Mannheimia haemolytica to iron limitation: implications for the acquisition of iron in the bovine lung.</title>
        <authorList>
            <person name="Roehrig S.C."/>
            <person name="Tran H.Q."/>
            <person name="Spehr V."/>
            <person name="Gunkel N."/>
            <person name="Selzer P.M."/>
            <person name="Ullrich H.J."/>
        </authorList>
    </citation>
    <scope>NUCLEOTIDE SEQUENCE</scope>
    <source>
        <strain evidence="2">A1</strain>
    </source>
</reference>
<name>Q06Q27_MANHA</name>